<reference evidence="1 2" key="1">
    <citation type="submission" date="2019-02" db="EMBL/GenBank/DDBJ databases">
        <title>Deep-cultivation of Planctomycetes and their phenomic and genomic characterization uncovers novel biology.</title>
        <authorList>
            <person name="Wiegand S."/>
            <person name="Jogler M."/>
            <person name="Boedeker C."/>
            <person name="Pinto D."/>
            <person name="Vollmers J."/>
            <person name="Rivas-Marin E."/>
            <person name="Kohn T."/>
            <person name="Peeters S.H."/>
            <person name="Heuer A."/>
            <person name="Rast P."/>
            <person name="Oberbeckmann S."/>
            <person name="Bunk B."/>
            <person name="Jeske O."/>
            <person name="Meyerdierks A."/>
            <person name="Storesund J.E."/>
            <person name="Kallscheuer N."/>
            <person name="Luecker S."/>
            <person name="Lage O.M."/>
            <person name="Pohl T."/>
            <person name="Merkel B.J."/>
            <person name="Hornburger P."/>
            <person name="Mueller R.-W."/>
            <person name="Bruemmer F."/>
            <person name="Labrenz M."/>
            <person name="Spormann A.M."/>
            <person name="Op den Camp H."/>
            <person name="Overmann J."/>
            <person name="Amann R."/>
            <person name="Jetten M.S.M."/>
            <person name="Mascher T."/>
            <person name="Medema M.H."/>
            <person name="Devos D.P."/>
            <person name="Kaster A.-K."/>
            <person name="Ovreas L."/>
            <person name="Rohde M."/>
            <person name="Galperin M.Y."/>
            <person name="Jogler C."/>
        </authorList>
    </citation>
    <scope>NUCLEOTIDE SEQUENCE [LARGE SCALE GENOMIC DNA]</scope>
    <source>
        <strain evidence="1 2">K22_7</strain>
    </source>
</reference>
<evidence type="ECO:0000313" key="1">
    <source>
        <dbReference type="EMBL" id="QDT07398.1"/>
    </source>
</evidence>
<sequence>MPSADFCSIDFCSIDFTLEHPDSFRILRCRETVDRASSRRSANQGASLTSDRPGKLRKQLGLRGSAIGFTGVEPQGSLAGRFTTGLLYRPSTINDIGSLANGQSVKMAHPAGIVHQRDCLGDDHDSLAARFDDLQAIAASRSPIAIPSRVPPTLILMRLRKRPSNPDATPEALHNTVQVLADLILHELNERHPQTPQTPH</sequence>
<evidence type="ECO:0000313" key="2">
    <source>
        <dbReference type="Proteomes" id="UP000318538"/>
    </source>
</evidence>
<organism evidence="1 2">
    <name type="scientific">Rubripirellula lacrimiformis</name>
    <dbReference type="NCBI Taxonomy" id="1930273"/>
    <lineage>
        <taxon>Bacteria</taxon>
        <taxon>Pseudomonadati</taxon>
        <taxon>Planctomycetota</taxon>
        <taxon>Planctomycetia</taxon>
        <taxon>Pirellulales</taxon>
        <taxon>Pirellulaceae</taxon>
        <taxon>Rubripirellula</taxon>
    </lineage>
</organism>
<gene>
    <name evidence="1" type="ORF">K227x_58250</name>
</gene>
<name>A0A517NJT6_9BACT</name>
<accession>A0A517NJT6</accession>
<dbReference type="RefSeq" id="WP_145175306.1">
    <property type="nucleotide sequence ID" value="NZ_CP036525.1"/>
</dbReference>
<protein>
    <submittedName>
        <fullName evidence="1">Uncharacterized protein</fullName>
    </submittedName>
</protein>
<dbReference type="KEGG" id="rlc:K227x_58250"/>
<proteinExistence type="predicted"/>
<dbReference type="AlphaFoldDB" id="A0A517NJT6"/>
<keyword evidence="2" id="KW-1185">Reference proteome</keyword>
<dbReference type="EMBL" id="CP036525">
    <property type="protein sequence ID" value="QDT07398.1"/>
    <property type="molecule type" value="Genomic_DNA"/>
</dbReference>
<dbReference type="Proteomes" id="UP000318538">
    <property type="component" value="Chromosome"/>
</dbReference>